<dbReference type="GO" id="GO:0003677">
    <property type="term" value="F:DNA binding"/>
    <property type="evidence" value="ECO:0007669"/>
    <property type="project" value="UniProtKB-UniRule"/>
</dbReference>
<sequence>MPGIACAFTHCKNNTAMRPAKRTFSLPTILLHQGEDDRKISSDRRAAWLAIINRTDIKDGSRSLKNIRVCEDHFLGKKPSYYRDVTNVDWKPSVNLGGDCERESQKASTRNSRYLRRMKRHRSPEVHSAPNGHKLIKSTPSNSPNDQKPIPADAYKAVDVKGEIELEENLVEELMENEEECVPFDFELSAEKDPLSCQNDVGCQTELSGEDIDFMNHERSKMTGKQPVVKKEGYSDDLAPENNVIQKSAVVSFTDHIDKRVGKFIKALNEHSDLSQLSLECAKRLFEIKFSPIASYGVEIIWEYLSVEDFAKLENVKPRYFKKVMGCSKYNKNTYVYLLADEELFVSDLRKKHNLPETENYQKFCRTYKAELKLHYDYGFKNTPAMNDDGWKQPLCEERRVFCSFAMHGFHNQICKFSDDRNQCFEANRYSCVCKLCGAKCGQWHLLICPQRIRPLIDYARLSD</sequence>
<feature type="domain" description="THAP-type" evidence="7">
    <location>
        <begin position="1"/>
        <end position="95"/>
    </location>
</feature>
<keyword evidence="9" id="KW-1185">Reference proteome</keyword>
<dbReference type="SUPFAM" id="SSF57716">
    <property type="entry name" value="Glucocorticoid receptor-like (DNA-binding domain)"/>
    <property type="match status" value="1"/>
</dbReference>
<keyword evidence="1" id="KW-0479">Metal-binding</keyword>
<keyword evidence="2 5" id="KW-0863">Zinc-finger</keyword>
<evidence type="ECO:0000256" key="4">
    <source>
        <dbReference type="ARBA" id="ARBA00023125"/>
    </source>
</evidence>
<evidence type="ECO:0000256" key="3">
    <source>
        <dbReference type="ARBA" id="ARBA00022833"/>
    </source>
</evidence>
<organism evidence="8 9">
    <name type="scientific">Cloeon dipterum</name>
    <dbReference type="NCBI Taxonomy" id="197152"/>
    <lineage>
        <taxon>Eukaryota</taxon>
        <taxon>Metazoa</taxon>
        <taxon>Ecdysozoa</taxon>
        <taxon>Arthropoda</taxon>
        <taxon>Hexapoda</taxon>
        <taxon>Insecta</taxon>
        <taxon>Pterygota</taxon>
        <taxon>Palaeoptera</taxon>
        <taxon>Ephemeroptera</taxon>
        <taxon>Pisciforma</taxon>
        <taxon>Baetidae</taxon>
        <taxon>Cloeon</taxon>
    </lineage>
</organism>
<dbReference type="GO" id="GO:0008270">
    <property type="term" value="F:zinc ion binding"/>
    <property type="evidence" value="ECO:0007669"/>
    <property type="project" value="UniProtKB-KW"/>
</dbReference>
<name>A0A8S1D0X9_9INSE</name>
<dbReference type="PROSITE" id="PS50950">
    <property type="entry name" value="ZF_THAP"/>
    <property type="match status" value="1"/>
</dbReference>
<accession>A0A8S1D0X9</accession>
<dbReference type="Proteomes" id="UP000494165">
    <property type="component" value="Unassembled WGS sequence"/>
</dbReference>
<dbReference type="InterPro" id="IPR006612">
    <property type="entry name" value="THAP_Znf"/>
</dbReference>
<evidence type="ECO:0000256" key="1">
    <source>
        <dbReference type="ARBA" id="ARBA00022723"/>
    </source>
</evidence>
<comment type="caution">
    <text evidence="8">The sequence shown here is derived from an EMBL/GenBank/DDBJ whole genome shotgun (WGS) entry which is preliminary data.</text>
</comment>
<proteinExistence type="predicted"/>
<dbReference type="SMART" id="SM00980">
    <property type="entry name" value="THAP"/>
    <property type="match status" value="1"/>
</dbReference>
<gene>
    <name evidence="8" type="ORF">CLODIP_2_CD03812</name>
</gene>
<dbReference type="EMBL" id="CADEPI010000118">
    <property type="protein sequence ID" value="CAB3375786.1"/>
    <property type="molecule type" value="Genomic_DNA"/>
</dbReference>
<evidence type="ECO:0000259" key="7">
    <source>
        <dbReference type="PROSITE" id="PS50950"/>
    </source>
</evidence>
<dbReference type="Pfam" id="PF05485">
    <property type="entry name" value="THAP"/>
    <property type="match status" value="1"/>
</dbReference>
<evidence type="ECO:0000313" key="8">
    <source>
        <dbReference type="EMBL" id="CAB3375786.1"/>
    </source>
</evidence>
<keyword evidence="4 5" id="KW-0238">DNA-binding</keyword>
<feature type="region of interest" description="Disordered" evidence="6">
    <location>
        <begin position="119"/>
        <end position="151"/>
    </location>
</feature>
<evidence type="ECO:0000256" key="6">
    <source>
        <dbReference type="SAM" id="MobiDB-lite"/>
    </source>
</evidence>
<evidence type="ECO:0000256" key="5">
    <source>
        <dbReference type="PROSITE-ProRule" id="PRU00309"/>
    </source>
</evidence>
<dbReference type="AlphaFoldDB" id="A0A8S1D0X9"/>
<evidence type="ECO:0000256" key="2">
    <source>
        <dbReference type="ARBA" id="ARBA00022771"/>
    </source>
</evidence>
<dbReference type="OrthoDB" id="6369483at2759"/>
<evidence type="ECO:0000313" key="9">
    <source>
        <dbReference type="Proteomes" id="UP000494165"/>
    </source>
</evidence>
<keyword evidence="3" id="KW-0862">Zinc</keyword>
<reference evidence="8 9" key="1">
    <citation type="submission" date="2020-04" db="EMBL/GenBank/DDBJ databases">
        <authorList>
            <person name="Alioto T."/>
            <person name="Alioto T."/>
            <person name="Gomez Garrido J."/>
        </authorList>
    </citation>
    <scope>NUCLEOTIDE SEQUENCE [LARGE SCALE GENOMIC DNA]</scope>
</reference>
<protein>
    <recommendedName>
        <fullName evidence="7">THAP-type domain-containing protein</fullName>
    </recommendedName>
</protein>